<reference evidence="2 3" key="1">
    <citation type="submission" date="2006-02" db="EMBL/GenBank/DDBJ databases">
        <authorList>
            <person name="Amann R."/>
            <person name="Ferriera S."/>
            <person name="Johnson J."/>
            <person name="Kravitz S."/>
            <person name="Halpern A."/>
            <person name="Remington K."/>
            <person name="Beeson K."/>
            <person name="Tran B."/>
            <person name="Rogers Y.-H."/>
            <person name="Friedman R."/>
            <person name="Venter J.C."/>
        </authorList>
    </citation>
    <scope>NUCLEOTIDE SEQUENCE [LARGE SCALE GENOMIC DNA]</scope>
    <source>
        <strain evidence="2 3">DSM 3645</strain>
    </source>
</reference>
<gene>
    <name evidence="2" type="ORF">DSM3645_14115</name>
</gene>
<sequence>MLASGAKPPNRQATAAITPPKKHLKETKVKLLLKSTWIWLAALALATAPTLVKAQDEAADLKTVAVVSIAPFQKVLGDFQYLSELADQANFGRMAAMMSAPFTQGIDKTRPIGVVVRTDGQQFSYIGFLPVSDLKSLLLILQDQVGEPQDMEDGVFLLEAPLPIYYKEVDGWAFVAQDKESLANTPAKPADLLGTLATDYDIAVKLNLNNVPQLYHEMIIAQIRSGIELSLEQEPGESDETFAERQKMVELQVAQLERLFTEITDLTIGWNVDKAAEKTYFDLSYNVLPGSKLAEQLAMNIGVTSDFAGFLNEQAAGTLHIASKIAPEEIENSVKQLNAGRQKAFAEIENNDDLDEKSREAANRLIDLSFDALIETVKAGKIDMGMTVDLAPSKMTFLFGAFVSDGKRVEDGFKEMMKLVEDQPDFPGVKWNADSHQGVNFHVVEGPVPATEEETRKLFGETLTIVLGIGEKSAYLSIGTDAIAKLKKAIDDSLASAGQPMTSPATIVVSSKPILEFIKSIDDNAPIEAALEALGGKDAQLTINGTVSETGTKSRVSLDVGVIKAVAAAIAVQQAEKEAADAAEEAEEATEEAEEATDDF</sequence>
<evidence type="ECO:0000313" key="3">
    <source>
        <dbReference type="Proteomes" id="UP000004358"/>
    </source>
</evidence>
<evidence type="ECO:0000256" key="1">
    <source>
        <dbReference type="SAM" id="MobiDB-lite"/>
    </source>
</evidence>
<protein>
    <submittedName>
        <fullName evidence="2">Uncharacterized protein</fullName>
    </submittedName>
</protein>
<name>A3ZWY1_9BACT</name>
<feature type="compositionally biased region" description="Acidic residues" evidence="1">
    <location>
        <begin position="581"/>
        <end position="600"/>
    </location>
</feature>
<comment type="caution">
    <text evidence="2">The sequence shown here is derived from an EMBL/GenBank/DDBJ whole genome shotgun (WGS) entry which is preliminary data.</text>
</comment>
<accession>A3ZWY1</accession>
<dbReference type="AlphaFoldDB" id="A3ZWY1"/>
<dbReference type="Proteomes" id="UP000004358">
    <property type="component" value="Unassembled WGS sequence"/>
</dbReference>
<dbReference type="HOGENOM" id="CLU_471626_0_0_0"/>
<evidence type="ECO:0000313" key="2">
    <source>
        <dbReference type="EMBL" id="EAQ79105.1"/>
    </source>
</evidence>
<proteinExistence type="predicted"/>
<feature type="region of interest" description="Disordered" evidence="1">
    <location>
        <begin position="577"/>
        <end position="600"/>
    </location>
</feature>
<dbReference type="EMBL" id="AANZ01000016">
    <property type="protein sequence ID" value="EAQ79105.1"/>
    <property type="molecule type" value="Genomic_DNA"/>
</dbReference>
<organism evidence="2 3">
    <name type="scientific">Blastopirellula marina DSM 3645</name>
    <dbReference type="NCBI Taxonomy" id="314230"/>
    <lineage>
        <taxon>Bacteria</taxon>
        <taxon>Pseudomonadati</taxon>
        <taxon>Planctomycetota</taxon>
        <taxon>Planctomycetia</taxon>
        <taxon>Pirellulales</taxon>
        <taxon>Pirellulaceae</taxon>
        <taxon>Blastopirellula</taxon>
    </lineage>
</organism>
<dbReference type="eggNOG" id="ENOG50302YQ">
    <property type="taxonomic scope" value="Bacteria"/>
</dbReference>